<dbReference type="InterPro" id="IPR029063">
    <property type="entry name" value="SAM-dependent_MTases_sf"/>
</dbReference>
<evidence type="ECO:0000256" key="5">
    <source>
        <dbReference type="ARBA" id="ARBA00022490"/>
    </source>
</evidence>
<evidence type="ECO:0000256" key="9">
    <source>
        <dbReference type="ARBA" id="ARBA00030757"/>
    </source>
</evidence>
<dbReference type="GO" id="GO:0005737">
    <property type="term" value="C:cytoplasm"/>
    <property type="evidence" value="ECO:0007669"/>
    <property type="project" value="UniProtKB-SubCell"/>
</dbReference>
<keyword evidence="8" id="KW-0949">S-adenosyl-L-methionine</keyword>
<evidence type="ECO:0000256" key="4">
    <source>
        <dbReference type="ARBA" id="ARBA00013346"/>
    </source>
</evidence>
<evidence type="ECO:0000256" key="11">
    <source>
        <dbReference type="ARBA" id="ARBA00031350"/>
    </source>
</evidence>
<evidence type="ECO:0000256" key="2">
    <source>
        <dbReference type="ARBA" id="ARBA00005369"/>
    </source>
</evidence>
<evidence type="ECO:0000256" key="8">
    <source>
        <dbReference type="ARBA" id="ARBA00022691"/>
    </source>
</evidence>
<keyword evidence="13" id="KW-1185">Reference proteome</keyword>
<reference evidence="12" key="1">
    <citation type="submission" date="2022-06" db="EMBL/GenBank/DDBJ databases">
        <title>Genomic Encyclopedia of Archaeal and Bacterial Type Strains, Phase II (KMG-II): from individual species to whole genera.</title>
        <authorList>
            <person name="Goeker M."/>
        </authorList>
    </citation>
    <scope>NUCLEOTIDE SEQUENCE</scope>
    <source>
        <strain evidence="12">DSM 43935</strain>
    </source>
</reference>
<evidence type="ECO:0000256" key="10">
    <source>
        <dbReference type="ARBA" id="ARBA00031323"/>
    </source>
</evidence>
<dbReference type="EC" id="2.1.1.77" evidence="3"/>
<sequence>MTLVDELGSAVPAAWRPALAAVRREWFIPDRMWVDLGDGHVAVDRAAEPDRWLRAVRSDRAIITQWDDGATVWPDTGAHATCSASQPSVVAGMLDALDVHEGHRVLEIGTGTGYNSALLAHRLGADGVVSVEVDPVLADQARKRLVAAGHPVRVVTGDGADGWPDAAPFDRVIVTANVMLGQFPDVWIEQTRPGGAVLAPLGTTLTSGPLVRFEVGEDRTAVGRPVPCYVDFMELRAQRRPIAPWPSDDGDGDSGTTRVRPWELFHLDPLWTIALRLPGCHWRHQPPVGDRGRHVLWLLDPQSGSWATASYGRHAGAGPWPVRQHGPRRLWDEAEAAYRWWDDQGRPPVDSWRFTITPDAQAVELG</sequence>
<dbReference type="EMBL" id="JAMTCK010000020">
    <property type="protein sequence ID" value="MCP2169707.1"/>
    <property type="molecule type" value="Genomic_DNA"/>
</dbReference>
<accession>A0AAE3GLI5</accession>
<evidence type="ECO:0000256" key="6">
    <source>
        <dbReference type="ARBA" id="ARBA00022603"/>
    </source>
</evidence>
<evidence type="ECO:0000256" key="7">
    <source>
        <dbReference type="ARBA" id="ARBA00022679"/>
    </source>
</evidence>
<dbReference type="Pfam" id="PF01135">
    <property type="entry name" value="PCMT"/>
    <property type="match status" value="1"/>
</dbReference>
<dbReference type="InterPro" id="IPR000682">
    <property type="entry name" value="PCMT"/>
</dbReference>
<keyword evidence="6" id="KW-0489">Methyltransferase</keyword>
<dbReference type="GO" id="GO:0032259">
    <property type="term" value="P:methylation"/>
    <property type="evidence" value="ECO:0007669"/>
    <property type="project" value="UniProtKB-KW"/>
</dbReference>
<dbReference type="AlphaFoldDB" id="A0AAE3GLI5"/>
<comment type="similarity">
    <text evidence="2">Belongs to the methyltransferase superfamily. L-isoaspartyl/D-aspartyl protein methyltransferase family.</text>
</comment>
<evidence type="ECO:0000313" key="13">
    <source>
        <dbReference type="Proteomes" id="UP001206128"/>
    </source>
</evidence>
<dbReference type="CDD" id="cd02440">
    <property type="entry name" value="AdoMet_MTases"/>
    <property type="match status" value="1"/>
</dbReference>
<evidence type="ECO:0000313" key="12">
    <source>
        <dbReference type="EMBL" id="MCP2169707.1"/>
    </source>
</evidence>
<proteinExistence type="inferred from homology"/>
<evidence type="ECO:0000256" key="3">
    <source>
        <dbReference type="ARBA" id="ARBA00011890"/>
    </source>
</evidence>
<keyword evidence="5" id="KW-0963">Cytoplasm</keyword>
<dbReference type="PANTHER" id="PTHR11579">
    <property type="entry name" value="PROTEIN-L-ISOASPARTATE O-METHYLTRANSFERASE"/>
    <property type="match status" value="1"/>
</dbReference>
<evidence type="ECO:0000256" key="1">
    <source>
        <dbReference type="ARBA" id="ARBA00004496"/>
    </source>
</evidence>
<dbReference type="SUPFAM" id="SSF53335">
    <property type="entry name" value="S-adenosyl-L-methionine-dependent methyltransferases"/>
    <property type="match status" value="1"/>
</dbReference>
<gene>
    <name evidence="12" type="ORF">LX83_006593</name>
</gene>
<protein>
    <recommendedName>
        <fullName evidence="4">Protein-L-isoaspartate O-methyltransferase</fullName>
        <ecNumber evidence="3">2.1.1.77</ecNumber>
    </recommendedName>
    <alternativeName>
        <fullName evidence="11">L-isoaspartyl protein carboxyl methyltransferase</fullName>
    </alternativeName>
    <alternativeName>
        <fullName evidence="9">Protein L-isoaspartyl methyltransferase</fullName>
    </alternativeName>
    <alternativeName>
        <fullName evidence="10">Protein-beta-aspartate methyltransferase</fullName>
    </alternativeName>
</protein>
<dbReference type="Gene3D" id="3.40.50.150">
    <property type="entry name" value="Vaccinia Virus protein VP39"/>
    <property type="match status" value="1"/>
</dbReference>
<keyword evidence="7" id="KW-0808">Transferase</keyword>
<dbReference type="GO" id="GO:0004719">
    <property type="term" value="F:protein-L-isoaspartate (D-aspartate) O-methyltransferase activity"/>
    <property type="evidence" value="ECO:0007669"/>
    <property type="project" value="UniProtKB-EC"/>
</dbReference>
<dbReference type="Proteomes" id="UP001206128">
    <property type="component" value="Unassembled WGS sequence"/>
</dbReference>
<name>A0AAE3GLI5_9PSEU</name>
<dbReference type="PANTHER" id="PTHR11579:SF0">
    <property type="entry name" value="PROTEIN-L-ISOASPARTATE(D-ASPARTATE) O-METHYLTRANSFERASE"/>
    <property type="match status" value="1"/>
</dbReference>
<comment type="caution">
    <text evidence="12">The sequence shown here is derived from an EMBL/GenBank/DDBJ whole genome shotgun (WGS) entry which is preliminary data.</text>
</comment>
<organism evidence="12 13">
    <name type="scientific">Goodfellowiella coeruleoviolacea</name>
    <dbReference type="NCBI Taxonomy" id="334858"/>
    <lineage>
        <taxon>Bacteria</taxon>
        <taxon>Bacillati</taxon>
        <taxon>Actinomycetota</taxon>
        <taxon>Actinomycetes</taxon>
        <taxon>Pseudonocardiales</taxon>
        <taxon>Pseudonocardiaceae</taxon>
        <taxon>Goodfellowiella</taxon>
    </lineage>
</organism>
<comment type="subcellular location">
    <subcellularLocation>
        <location evidence="1">Cytoplasm</location>
    </subcellularLocation>
</comment>